<evidence type="ECO:0000313" key="19">
    <source>
        <dbReference type="Proteomes" id="UP000198145"/>
    </source>
</evidence>
<dbReference type="GO" id="GO:0005886">
    <property type="term" value="C:plasma membrane"/>
    <property type="evidence" value="ECO:0007669"/>
    <property type="project" value="UniProtKB-SubCell"/>
</dbReference>
<evidence type="ECO:0000256" key="5">
    <source>
        <dbReference type="ARBA" id="ARBA00022679"/>
    </source>
</evidence>
<dbReference type="GO" id="GO:0042802">
    <property type="term" value="F:identical protein binding"/>
    <property type="evidence" value="ECO:0007669"/>
    <property type="project" value="UniProtKB-ARBA"/>
</dbReference>
<feature type="transmembrane region" description="Helical" evidence="14">
    <location>
        <begin position="33"/>
        <end position="54"/>
    </location>
</feature>
<dbReference type="Gene3D" id="3.40.50.300">
    <property type="entry name" value="P-loop containing nucleotide triphosphate hydrolases"/>
    <property type="match status" value="1"/>
</dbReference>
<keyword evidence="8 18" id="KW-0418">Kinase</keyword>
<keyword evidence="6 14" id="KW-0812">Transmembrane</keyword>
<dbReference type="FunFam" id="3.40.50.300:FF:000527">
    <property type="entry name" value="Tyrosine-protein kinase etk"/>
    <property type="match status" value="1"/>
</dbReference>
<gene>
    <name evidence="18" type="ORF">CEG18_13490</name>
</gene>
<dbReference type="Pfam" id="PF23607">
    <property type="entry name" value="WZC_N"/>
    <property type="match status" value="1"/>
</dbReference>
<keyword evidence="5 18" id="KW-0808">Transferase</keyword>
<keyword evidence="4" id="KW-0997">Cell inner membrane</keyword>
<dbReference type="InterPro" id="IPR025669">
    <property type="entry name" value="AAA_dom"/>
</dbReference>
<keyword evidence="11 14" id="KW-0472">Membrane</keyword>
<evidence type="ECO:0000259" key="16">
    <source>
        <dbReference type="Pfam" id="PF13614"/>
    </source>
</evidence>
<accession>A0A2D0AFC5</accession>
<evidence type="ECO:0000256" key="12">
    <source>
        <dbReference type="ARBA" id="ARBA00023137"/>
    </source>
</evidence>
<protein>
    <submittedName>
        <fullName evidence="18">Tyrosine-protein kinase</fullName>
        <ecNumber evidence="18">2.7.10.2</ecNumber>
    </submittedName>
</protein>
<dbReference type="RefSeq" id="WP_088417936.1">
    <property type="nucleotide sequence ID" value="NZ_NJBA01000004.1"/>
</dbReference>
<dbReference type="Pfam" id="PF02706">
    <property type="entry name" value="Wzz"/>
    <property type="match status" value="1"/>
</dbReference>
<dbReference type="GO" id="GO:0004715">
    <property type="term" value="F:non-membrane spanning protein tyrosine kinase activity"/>
    <property type="evidence" value="ECO:0007669"/>
    <property type="project" value="UniProtKB-EC"/>
</dbReference>
<comment type="catalytic activity">
    <reaction evidence="13">
        <text>L-tyrosyl-[protein] + ATP = O-phospho-L-tyrosyl-[protein] + ADP + H(+)</text>
        <dbReference type="Rhea" id="RHEA:10596"/>
        <dbReference type="Rhea" id="RHEA-COMP:10136"/>
        <dbReference type="Rhea" id="RHEA-COMP:20101"/>
        <dbReference type="ChEBI" id="CHEBI:15378"/>
        <dbReference type="ChEBI" id="CHEBI:30616"/>
        <dbReference type="ChEBI" id="CHEBI:46858"/>
        <dbReference type="ChEBI" id="CHEBI:61978"/>
        <dbReference type="ChEBI" id="CHEBI:456216"/>
    </reaction>
</comment>
<keyword evidence="10 14" id="KW-1133">Transmembrane helix</keyword>
<dbReference type="InterPro" id="IPR027417">
    <property type="entry name" value="P-loop_NTPase"/>
</dbReference>
<name>A0A2D0AFC5_PSENT</name>
<dbReference type="GO" id="GO:0005524">
    <property type="term" value="F:ATP binding"/>
    <property type="evidence" value="ECO:0007669"/>
    <property type="project" value="UniProtKB-KW"/>
</dbReference>
<evidence type="ECO:0000256" key="7">
    <source>
        <dbReference type="ARBA" id="ARBA00022741"/>
    </source>
</evidence>
<dbReference type="InterPro" id="IPR050445">
    <property type="entry name" value="Bact_polysacc_biosynth/exp"/>
</dbReference>
<evidence type="ECO:0000256" key="8">
    <source>
        <dbReference type="ARBA" id="ARBA00022777"/>
    </source>
</evidence>
<evidence type="ECO:0000256" key="6">
    <source>
        <dbReference type="ARBA" id="ARBA00022692"/>
    </source>
</evidence>
<evidence type="ECO:0000256" key="14">
    <source>
        <dbReference type="SAM" id="Phobius"/>
    </source>
</evidence>
<comment type="subcellular location">
    <subcellularLocation>
        <location evidence="1">Cell inner membrane</location>
        <topology evidence="1">Multi-pass membrane protein</topology>
    </subcellularLocation>
</comment>
<dbReference type="InterPro" id="IPR003856">
    <property type="entry name" value="LPS_length_determ_N"/>
</dbReference>
<dbReference type="Pfam" id="PF13807">
    <property type="entry name" value="GNVR"/>
    <property type="match status" value="1"/>
</dbReference>
<feature type="domain" description="Tyrosine-protein kinase G-rich" evidence="17">
    <location>
        <begin position="387"/>
        <end position="469"/>
    </location>
</feature>
<evidence type="ECO:0000256" key="3">
    <source>
        <dbReference type="ARBA" id="ARBA00022475"/>
    </source>
</evidence>
<keyword evidence="7" id="KW-0547">Nucleotide-binding</keyword>
<dbReference type="AlphaFoldDB" id="A0A2D0AFC5"/>
<dbReference type="PANTHER" id="PTHR32309">
    <property type="entry name" value="TYROSINE-PROTEIN KINASE"/>
    <property type="match status" value="1"/>
</dbReference>
<dbReference type="Pfam" id="PF13614">
    <property type="entry name" value="AAA_31"/>
    <property type="match status" value="1"/>
</dbReference>
<dbReference type="PANTHER" id="PTHR32309:SF32">
    <property type="entry name" value="TYROSINE-PROTEIN KINASE ETK-RELATED"/>
    <property type="match status" value="1"/>
</dbReference>
<sequence length="747" mass="81844">MQYPQAPAIPPAVSDDDEIDLLALFGTLLDHKWLIAGITAGFMVVGAAYALLAAPVYRATATIQVEQKKPGIPGLSDMSDLLGTQSQAVTEIQLLTSRSVIGKAVDALKLDIDIQPSLLPVLGNFLHRRYSPDHQGDIASPLLGMSRFAWGGETLKIFQLDVPDALLEKKLKLIAGDSGQFTLQDDDNNTLVEGQAGQPAEQNGVKIQVETLHANPGTRFTVIRERRLSAILDYQQALNVSETGKESGILTLSLDDEQPDQALAVLDAISQQYVLQNVQRASAEAASSLDFLRGQLPEVRHDLEQSENALSGYQSRAKSADISLETKALLDQIVALDTNISQLKLQQAEMDHKFTRQHPAYQALMRQIGELTSKQSGLAKRVEALPETQQDLLRLTRDVQVSTAIYTQMLNKAQELDVMRAGAVGNVRIIDPADVDITKPVKPKKPLIVAIATLLGLFLAIALVLLRKALNRGIENPEAIEQLGLPVYASIPYSELQKSEEDQRNKNNRKGKVALHPAPLLATGHPTDLAVESLRSLRTSLHFAMLESGDNRLMISGPSPAVGKSFVSANLAAVIAQAGQRVLLIDVDMRKGYLHKVLDTDDKNGLSDLLIQRCTFEQALHKTEVENLCFISRGQIPPNPSELLMHPNFTDLLEKASNEFDLVILDTPPLLAVTDAAIVGRQAGTSLIVTRFGKNPPREIELTIRRFEQNGIELKGAIFNGVERRASDYYGNGAYANYQYEYLSDKR</sequence>
<keyword evidence="12" id="KW-0829">Tyrosine-protein kinase</keyword>
<dbReference type="SUPFAM" id="SSF52540">
    <property type="entry name" value="P-loop containing nucleoside triphosphate hydrolases"/>
    <property type="match status" value="1"/>
</dbReference>
<proteinExistence type="inferred from homology"/>
<dbReference type="CDD" id="cd05387">
    <property type="entry name" value="BY-kinase"/>
    <property type="match status" value="1"/>
</dbReference>
<feature type="domain" description="AAA" evidence="16">
    <location>
        <begin position="562"/>
        <end position="675"/>
    </location>
</feature>
<reference evidence="18 19" key="1">
    <citation type="submission" date="2017-06" db="EMBL/GenBank/DDBJ databases">
        <title>Draft genome of Pseudomonas nitroreducens DF05.</title>
        <authorList>
            <person name="Iyer R."/>
        </authorList>
    </citation>
    <scope>NUCLEOTIDE SEQUENCE [LARGE SCALE GENOMIC DNA]</scope>
    <source>
        <strain evidence="18 19">DF05</strain>
    </source>
</reference>
<dbReference type="eggNOG" id="COG3206">
    <property type="taxonomic scope" value="Bacteria"/>
</dbReference>
<evidence type="ECO:0000256" key="13">
    <source>
        <dbReference type="ARBA" id="ARBA00053015"/>
    </source>
</evidence>
<dbReference type="Proteomes" id="UP000198145">
    <property type="component" value="Unassembled WGS sequence"/>
</dbReference>
<dbReference type="eggNOG" id="COG0489">
    <property type="taxonomic scope" value="Bacteria"/>
</dbReference>
<evidence type="ECO:0000256" key="4">
    <source>
        <dbReference type="ARBA" id="ARBA00022519"/>
    </source>
</evidence>
<evidence type="ECO:0000256" key="10">
    <source>
        <dbReference type="ARBA" id="ARBA00022989"/>
    </source>
</evidence>
<dbReference type="InterPro" id="IPR032807">
    <property type="entry name" value="GNVR"/>
</dbReference>
<dbReference type="STRING" id="46680.GCA_000807755_05326"/>
<comment type="caution">
    <text evidence="18">The sequence shown here is derived from an EMBL/GenBank/DDBJ whole genome shotgun (WGS) entry which is preliminary data.</text>
</comment>
<feature type="transmembrane region" description="Helical" evidence="14">
    <location>
        <begin position="447"/>
        <end position="466"/>
    </location>
</feature>
<organism evidence="18 19">
    <name type="scientific">Pseudomonas nitroreducens</name>
    <dbReference type="NCBI Taxonomy" id="46680"/>
    <lineage>
        <taxon>Bacteria</taxon>
        <taxon>Pseudomonadati</taxon>
        <taxon>Pseudomonadota</taxon>
        <taxon>Gammaproteobacteria</taxon>
        <taxon>Pseudomonadales</taxon>
        <taxon>Pseudomonadaceae</taxon>
        <taxon>Pseudomonas</taxon>
    </lineage>
</organism>
<evidence type="ECO:0000256" key="2">
    <source>
        <dbReference type="ARBA" id="ARBA00008883"/>
    </source>
</evidence>
<feature type="domain" description="Polysaccharide chain length determinant N-terminal" evidence="15">
    <location>
        <begin position="17"/>
        <end position="107"/>
    </location>
</feature>
<evidence type="ECO:0000259" key="15">
    <source>
        <dbReference type="Pfam" id="PF02706"/>
    </source>
</evidence>
<dbReference type="InterPro" id="IPR005702">
    <property type="entry name" value="Wzc-like_C"/>
</dbReference>
<keyword evidence="3" id="KW-1003">Cell membrane</keyword>
<comment type="similarity">
    <text evidence="2">Belongs to the etk/wzc family.</text>
</comment>
<dbReference type="EC" id="2.7.10.2" evidence="18"/>
<evidence type="ECO:0000256" key="1">
    <source>
        <dbReference type="ARBA" id="ARBA00004429"/>
    </source>
</evidence>
<evidence type="ECO:0000256" key="11">
    <source>
        <dbReference type="ARBA" id="ARBA00023136"/>
    </source>
</evidence>
<keyword evidence="9" id="KW-0067">ATP-binding</keyword>
<dbReference type="EMBL" id="NJBA01000004">
    <property type="protein sequence ID" value="OWP50831.1"/>
    <property type="molecule type" value="Genomic_DNA"/>
</dbReference>
<evidence type="ECO:0000313" key="18">
    <source>
        <dbReference type="EMBL" id="OWP50831.1"/>
    </source>
</evidence>
<evidence type="ECO:0000259" key="17">
    <source>
        <dbReference type="Pfam" id="PF13807"/>
    </source>
</evidence>
<evidence type="ECO:0000256" key="9">
    <source>
        <dbReference type="ARBA" id="ARBA00022840"/>
    </source>
</evidence>
<dbReference type="NCBIfam" id="TIGR01007">
    <property type="entry name" value="eps_fam"/>
    <property type="match status" value="1"/>
</dbReference>